<feature type="non-terminal residue" evidence="1">
    <location>
        <position position="1"/>
    </location>
</feature>
<gene>
    <name evidence="1" type="ORF">K469DRAFT_613194</name>
</gene>
<proteinExistence type="predicted"/>
<accession>A0A6A6D609</accession>
<reference evidence="1" key="1">
    <citation type="journal article" date="2020" name="Stud. Mycol.">
        <title>101 Dothideomycetes genomes: a test case for predicting lifestyles and emergence of pathogens.</title>
        <authorList>
            <person name="Haridas S."/>
            <person name="Albert R."/>
            <person name="Binder M."/>
            <person name="Bloem J."/>
            <person name="Labutti K."/>
            <person name="Salamov A."/>
            <person name="Andreopoulos B."/>
            <person name="Baker S."/>
            <person name="Barry K."/>
            <person name="Bills G."/>
            <person name="Bluhm B."/>
            <person name="Cannon C."/>
            <person name="Castanera R."/>
            <person name="Culley D."/>
            <person name="Daum C."/>
            <person name="Ezra D."/>
            <person name="Gonzalez J."/>
            <person name="Henrissat B."/>
            <person name="Kuo A."/>
            <person name="Liang C."/>
            <person name="Lipzen A."/>
            <person name="Lutzoni F."/>
            <person name="Magnuson J."/>
            <person name="Mondo S."/>
            <person name="Nolan M."/>
            <person name="Ohm R."/>
            <person name="Pangilinan J."/>
            <person name="Park H.-J."/>
            <person name="Ramirez L."/>
            <person name="Alfaro M."/>
            <person name="Sun H."/>
            <person name="Tritt A."/>
            <person name="Yoshinaga Y."/>
            <person name="Zwiers L.-H."/>
            <person name="Turgeon B."/>
            <person name="Goodwin S."/>
            <person name="Spatafora J."/>
            <person name="Crous P."/>
            <person name="Grigoriev I."/>
        </authorList>
    </citation>
    <scope>NUCLEOTIDE SEQUENCE</scope>
    <source>
        <strain evidence="1">CBS 207.26</strain>
    </source>
</reference>
<dbReference type="Proteomes" id="UP000800200">
    <property type="component" value="Unassembled WGS sequence"/>
</dbReference>
<organism evidence="1 2">
    <name type="scientific">Zopfia rhizophila CBS 207.26</name>
    <dbReference type="NCBI Taxonomy" id="1314779"/>
    <lineage>
        <taxon>Eukaryota</taxon>
        <taxon>Fungi</taxon>
        <taxon>Dikarya</taxon>
        <taxon>Ascomycota</taxon>
        <taxon>Pezizomycotina</taxon>
        <taxon>Dothideomycetes</taxon>
        <taxon>Dothideomycetes incertae sedis</taxon>
        <taxon>Zopfiaceae</taxon>
        <taxon>Zopfia</taxon>
    </lineage>
</organism>
<dbReference type="AlphaFoldDB" id="A0A6A6D609"/>
<protein>
    <submittedName>
        <fullName evidence="1">Uncharacterized protein</fullName>
    </submittedName>
</protein>
<keyword evidence="2" id="KW-1185">Reference proteome</keyword>
<sequence>DNKQVVVASEQHSWKINHAKGDYKLRAQDLIAKVNSPSFDGGQAIDMLQRLYTIDYGSRRAGSKPVAADDEYRPVFFLDLLIIISRPLKPITRPNDRFFDNITITFKNWRALYSSKHIHGLLFDLEHRTFRLATAAIRESWYVVMYPIAITATGLLLSRHERRKCLEKSSQASALELHHAYFLATYIKQVFLISKLLGEGIESSWTLDGSHSQKITFNKWTIFQERFIQGWSGYVGKYSCNLFWTENLPIFHAYDYSANIEIKVNKQL</sequence>
<evidence type="ECO:0000313" key="2">
    <source>
        <dbReference type="Proteomes" id="UP000800200"/>
    </source>
</evidence>
<dbReference type="EMBL" id="ML994770">
    <property type="protein sequence ID" value="KAF2174797.1"/>
    <property type="molecule type" value="Genomic_DNA"/>
</dbReference>
<evidence type="ECO:0000313" key="1">
    <source>
        <dbReference type="EMBL" id="KAF2174797.1"/>
    </source>
</evidence>
<dbReference type="OrthoDB" id="3787584at2759"/>
<name>A0A6A6D609_9PEZI</name>